<evidence type="ECO:0000313" key="1">
    <source>
        <dbReference type="EMBL" id="CAI9935231.1"/>
    </source>
</evidence>
<evidence type="ECO:0000313" key="2">
    <source>
        <dbReference type="EMBL" id="CAL6079928.1"/>
    </source>
</evidence>
<dbReference type="EMBL" id="CAXDID020000343">
    <property type="protein sequence ID" value="CAL6079928.1"/>
    <property type="molecule type" value="Genomic_DNA"/>
</dbReference>
<comment type="caution">
    <text evidence="1">The sequence shown here is derived from an EMBL/GenBank/DDBJ whole genome shotgun (WGS) entry which is preliminary data.</text>
</comment>
<dbReference type="Proteomes" id="UP001642409">
    <property type="component" value="Unassembled WGS sequence"/>
</dbReference>
<proteinExistence type="predicted"/>
<dbReference type="EMBL" id="CATOUU010000598">
    <property type="protein sequence ID" value="CAI9935231.1"/>
    <property type="molecule type" value="Genomic_DNA"/>
</dbReference>
<reference evidence="1" key="1">
    <citation type="submission" date="2023-06" db="EMBL/GenBank/DDBJ databases">
        <authorList>
            <person name="Kurt Z."/>
        </authorList>
    </citation>
    <scope>NUCLEOTIDE SEQUENCE</scope>
</reference>
<accession>A0AA86U098</accession>
<sequence length="115" mass="13618">MKQQQQPEKLPIIQSPKKLNRSYLRTTNHRLSSLSQLVQSGLQTYSKSKIDNMSKSLNEYEHPEDFCDLYKIADLCIDDLNLSIEDFNLRNGTCQKRFRTRQIVVNCNERKIRRI</sequence>
<gene>
    <name evidence="1" type="ORF">HINF_LOCUS22876</name>
    <name evidence="2" type="ORF">HINF_LOCUS59621</name>
</gene>
<dbReference type="AlphaFoldDB" id="A0AA86U098"/>
<evidence type="ECO:0000313" key="3">
    <source>
        <dbReference type="Proteomes" id="UP001642409"/>
    </source>
</evidence>
<name>A0AA86U098_9EUKA</name>
<keyword evidence="3" id="KW-1185">Reference proteome</keyword>
<protein>
    <submittedName>
        <fullName evidence="2">Hypothetical_protein</fullName>
    </submittedName>
</protein>
<organism evidence="1">
    <name type="scientific">Hexamita inflata</name>
    <dbReference type="NCBI Taxonomy" id="28002"/>
    <lineage>
        <taxon>Eukaryota</taxon>
        <taxon>Metamonada</taxon>
        <taxon>Diplomonadida</taxon>
        <taxon>Hexamitidae</taxon>
        <taxon>Hexamitinae</taxon>
        <taxon>Hexamita</taxon>
    </lineage>
</organism>
<reference evidence="2 3" key="2">
    <citation type="submission" date="2024-07" db="EMBL/GenBank/DDBJ databases">
        <authorList>
            <person name="Akdeniz Z."/>
        </authorList>
    </citation>
    <scope>NUCLEOTIDE SEQUENCE [LARGE SCALE GENOMIC DNA]</scope>
</reference>